<sequence>MSWVFLAGDLVYKLKKPVRNRYFDFTTAAKRKANGDDEVRLNRRLSPEVYLGLATLTLGRGGTLALNGSGPVVDWLVVMRRLPAARMLDRMLAGGQVSAAEIDRVAATLGRFYAAAARADITARDYVRHFGEMQVQNRRVIHQVLSGDELTTAEDTLVRLDAAIVAHAATLARRVADGRVVDGHGDLRPEHICLTEPVAIFDCLEFNGALRRVDPLDEIAFLGMECRLIGAPAFGRELARRVLGHLEETPDWGLFAFYAGFRAVLRARLSLAHLLDPAPREAGRWRPQANRYFALARDHLAGHT</sequence>
<dbReference type="SUPFAM" id="SSF56112">
    <property type="entry name" value="Protein kinase-like (PK-like)"/>
    <property type="match status" value="1"/>
</dbReference>
<dbReference type="Proteomes" id="UP000249590">
    <property type="component" value="Unassembled WGS sequence"/>
</dbReference>
<accession>A0A8B2P092</accession>
<name>A0A8B2P092_9HYPH</name>
<dbReference type="InterPro" id="IPR011009">
    <property type="entry name" value="Kinase-like_dom_sf"/>
</dbReference>
<dbReference type="PANTHER" id="PTHR43883">
    <property type="entry name" value="SLR0207 PROTEIN"/>
    <property type="match status" value="1"/>
</dbReference>
<dbReference type="EMBL" id="QHHQ01000001">
    <property type="protein sequence ID" value="RAI04491.1"/>
    <property type="molecule type" value="Genomic_DNA"/>
</dbReference>
<dbReference type="OrthoDB" id="9810277at2"/>
<organism evidence="1 2">
    <name type="scientific">Acuticoccus sediminis</name>
    <dbReference type="NCBI Taxonomy" id="2184697"/>
    <lineage>
        <taxon>Bacteria</taxon>
        <taxon>Pseudomonadati</taxon>
        <taxon>Pseudomonadota</taxon>
        <taxon>Alphaproteobacteria</taxon>
        <taxon>Hyphomicrobiales</taxon>
        <taxon>Amorphaceae</taxon>
        <taxon>Acuticoccus</taxon>
    </lineage>
</organism>
<dbReference type="AlphaFoldDB" id="A0A8B2P092"/>
<keyword evidence="2" id="KW-1185">Reference proteome</keyword>
<evidence type="ECO:0000313" key="1">
    <source>
        <dbReference type="EMBL" id="RAI04491.1"/>
    </source>
</evidence>
<reference evidence="1 2" key="1">
    <citation type="submission" date="2018-05" db="EMBL/GenBank/DDBJ databases">
        <title>Acuticoccus sediminis sp. nov., isolated from deep-sea sediment of Indian Ocean.</title>
        <authorList>
            <person name="Liu X."/>
            <person name="Lai Q."/>
            <person name="Du Y."/>
            <person name="Sun F."/>
            <person name="Zhang X."/>
            <person name="Wang S."/>
            <person name="Shao Z."/>
        </authorList>
    </citation>
    <scope>NUCLEOTIDE SEQUENCE [LARGE SCALE GENOMIC DNA]</scope>
    <source>
        <strain evidence="1 2">PTG4-2</strain>
    </source>
</reference>
<dbReference type="PANTHER" id="PTHR43883:SF1">
    <property type="entry name" value="GLUCONOKINASE"/>
    <property type="match status" value="1"/>
</dbReference>
<dbReference type="InterPro" id="IPR052732">
    <property type="entry name" value="Cell-binding_unc_protein"/>
</dbReference>
<protein>
    <recommendedName>
        <fullName evidence="3">Aminoglycoside phosphotransferase family enzyme</fullName>
    </recommendedName>
</protein>
<comment type="caution">
    <text evidence="1">The sequence shown here is derived from an EMBL/GenBank/DDBJ whole genome shotgun (WGS) entry which is preliminary data.</text>
</comment>
<evidence type="ECO:0008006" key="3">
    <source>
        <dbReference type="Google" id="ProtNLM"/>
    </source>
</evidence>
<proteinExistence type="predicted"/>
<evidence type="ECO:0000313" key="2">
    <source>
        <dbReference type="Proteomes" id="UP000249590"/>
    </source>
</evidence>
<gene>
    <name evidence="1" type="ORF">DLJ53_03405</name>
</gene>